<organism evidence="5 6">
    <name type="scientific">Marinoscillum luteum</name>
    <dbReference type="NCBI Taxonomy" id="861051"/>
    <lineage>
        <taxon>Bacteria</taxon>
        <taxon>Pseudomonadati</taxon>
        <taxon>Bacteroidota</taxon>
        <taxon>Cytophagia</taxon>
        <taxon>Cytophagales</taxon>
        <taxon>Reichenbachiellaceae</taxon>
        <taxon>Marinoscillum</taxon>
    </lineage>
</organism>
<dbReference type="EMBL" id="JBIPKE010000017">
    <property type="protein sequence ID" value="MFH6984418.1"/>
    <property type="molecule type" value="Genomic_DNA"/>
</dbReference>
<dbReference type="SUPFAM" id="SSF53474">
    <property type="entry name" value="alpha/beta-Hydrolases"/>
    <property type="match status" value="1"/>
</dbReference>
<keyword evidence="6" id="KW-1185">Reference proteome</keyword>
<dbReference type="Proteomes" id="UP001610063">
    <property type="component" value="Unassembled WGS sequence"/>
</dbReference>
<sequence>MPAKDNFDYTRPKRFFSSHLETIYPALFRKVKKVAPATHQRVDTPDGDFLDLDWRKQGCSRLVIIQHGLEGSSDRPYMLGMAKCFYENGYDVLTWNFRGCSGEMNRTARFYHSGATEDLDSVVQAALPDYEDISLVGFSLGGNLTLKYLGEAARYPQVRRGVAISAPLDLDAGVDKLHTANGLIYEKRFLRNLKKKIREKAFLMPDQIDVEKLRRVKTLRDFDDHYTAPLHGFQDATDYYRQCSAKYFLKGIKVPTLILNSINDPLLSQESVDHELTADLPLVHLETTKHGGHVGFYQKSSQPYFWSEWRALEFCQHH</sequence>
<comment type="caution">
    <text evidence="5">The sequence shown here is derived from an EMBL/GenBank/DDBJ whole genome shotgun (WGS) entry which is preliminary data.</text>
</comment>
<evidence type="ECO:0000313" key="5">
    <source>
        <dbReference type="EMBL" id="MFH6984418.1"/>
    </source>
</evidence>
<dbReference type="GO" id="GO:0016787">
    <property type="term" value="F:hydrolase activity"/>
    <property type="evidence" value="ECO:0007669"/>
    <property type="project" value="UniProtKB-KW"/>
</dbReference>
<evidence type="ECO:0000313" key="6">
    <source>
        <dbReference type="Proteomes" id="UP001610063"/>
    </source>
</evidence>
<evidence type="ECO:0000256" key="2">
    <source>
        <dbReference type="ARBA" id="ARBA00022487"/>
    </source>
</evidence>
<dbReference type="InterPro" id="IPR012020">
    <property type="entry name" value="ABHD4"/>
</dbReference>
<dbReference type="Gene3D" id="3.40.50.1820">
    <property type="entry name" value="alpha/beta hydrolase"/>
    <property type="match status" value="1"/>
</dbReference>
<dbReference type="InterPro" id="IPR029058">
    <property type="entry name" value="AB_hydrolase_fold"/>
</dbReference>
<dbReference type="PANTHER" id="PTHR10794:SF94">
    <property type="entry name" value="ESTERASE YHET-RELATED"/>
    <property type="match status" value="1"/>
</dbReference>
<name>A0ABW7NA65_9BACT</name>
<evidence type="ECO:0000256" key="3">
    <source>
        <dbReference type="ARBA" id="ARBA00022801"/>
    </source>
</evidence>
<dbReference type="PIRSF" id="PIRSF005211">
    <property type="entry name" value="Ab_hydro_YheT"/>
    <property type="match status" value="1"/>
</dbReference>
<evidence type="ECO:0000256" key="1">
    <source>
        <dbReference type="ARBA" id="ARBA00010884"/>
    </source>
</evidence>
<feature type="domain" description="AB hydrolase-1" evidence="4">
    <location>
        <begin position="62"/>
        <end position="299"/>
    </location>
</feature>
<dbReference type="PROSITE" id="PS01133">
    <property type="entry name" value="UPF0017"/>
    <property type="match status" value="1"/>
</dbReference>
<gene>
    <name evidence="5" type="ORF">ACHKAR_13275</name>
</gene>
<dbReference type="InterPro" id="IPR000073">
    <property type="entry name" value="AB_hydrolase_1"/>
</dbReference>
<keyword evidence="3 5" id="KW-0378">Hydrolase</keyword>
<dbReference type="Pfam" id="PF00561">
    <property type="entry name" value="Abhydrolase_1"/>
    <property type="match status" value="1"/>
</dbReference>
<dbReference type="PANTHER" id="PTHR10794">
    <property type="entry name" value="ABHYDROLASE DOMAIN-CONTAINING PROTEIN"/>
    <property type="match status" value="1"/>
</dbReference>
<keyword evidence="2" id="KW-0719">Serine esterase</keyword>
<reference evidence="5 6" key="1">
    <citation type="journal article" date="2013" name="Int. J. Syst. Evol. Microbiol.">
        <title>Marinoscillum luteum sp. nov., isolated from marine sediment.</title>
        <authorList>
            <person name="Cha I.T."/>
            <person name="Park S.J."/>
            <person name="Kim S.J."/>
            <person name="Kim J.G."/>
            <person name="Jung M.Y."/>
            <person name="Shin K.S."/>
            <person name="Kwon K.K."/>
            <person name="Yang S.H."/>
            <person name="Seo Y.S."/>
            <person name="Rhee S.K."/>
        </authorList>
    </citation>
    <scope>NUCLEOTIDE SEQUENCE [LARGE SCALE GENOMIC DNA]</scope>
    <source>
        <strain evidence="5 6">KCTC 23939</strain>
    </source>
</reference>
<evidence type="ECO:0000259" key="4">
    <source>
        <dbReference type="Pfam" id="PF00561"/>
    </source>
</evidence>
<dbReference type="InterPro" id="IPR000952">
    <property type="entry name" value="AB_hydrolase_4_CS"/>
</dbReference>
<dbReference type="InterPro" id="IPR050960">
    <property type="entry name" value="AB_hydrolase_4_sf"/>
</dbReference>
<accession>A0ABW7NA65</accession>
<proteinExistence type="inferred from homology"/>
<dbReference type="RefSeq" id="WP_395417757.1">
    <property type="nucleotide sequence ID" value="NZ_JBIPKE010000017.1"/>
</dbReference>
<protein>
    <submittedName>
        <fullName evidence="5">YheT family hydrolase</fullName>
    </submittedName>
</protein>
<comment type="similarity">
    <text evidence="1">Belongs to the AB hydrolase superfamily. AB hydrolase 4 family.</text>
</comment>